<dbReference type="Proteomes" id="UP000054928">
    <property type="component" value="Unassembled WGS sequence"/>
</dbReference>
<keyword evidence="2" id="KW-1185">Reference proteome</keyword>
<evidence type="ECO:0000313" key="2">
    <source>
        <dbReference type="Proteomes" id="UP000054928"/>
    </source>
</evidence>
<reference evidence="2" key="1">
    <citation type="submission" date="2014-09" db="EMBL/GenBank/DDBJ databases">
        <authorList>
            <person name="Sharma Rahul"/>
            <person name="Thines Marco"/>
        </authorList>
    </citation>
    <scope>NUCLEOTIDE SEQUENCE [LARGE SCALE GENOMIC DNA]</scope>
</reference>
<evidence type="ECO:0000313" key="1">
    <source>
        <dbReference type="EMBL" id="CEG42215.1"/>
    </source>
</evidence>
<name>A0A0P1AMD1_PLAHL</name>
<organism evidence="1 2">
    <name type="scientific">Plasmopara halstedii</name>
    <name type="common">Downy mildew of sunflower</name>
    <dbReference type="NCBI Taxonomy" id="4781"/>
    <lineage>
        <taxon>Eukaryota</taxon>
        <taxon>Sar</taxon>
        <taxon>Stramenopiles</taxon>
        <taxon>Oomycota</taxon>
        <taxon>Peronosporomycetes</taxon>
        <taxon>Peronosporales</taxon>
        <taxon>Peronosporaceae</taxon>
        <taxon>Plasmopara</taxon>
    </lineage>
</organism>
<protein>
    <submittedName>
        <fullName evidence="1">Uncharacterized protein</fullName>
    </submittedName>
</protein>
<accession>A0A0P1AMD1</accession>
<dbReference type="EMBL" id="CCYD01000610">
    <property type="protein sequence ID" value="CEG42215.1"/>
    <property type="molecule type" value="Genomic_DNA"/>
</dbReference>
<dbReference type="AlphaFoldDB" id="A0A0P1AMD1"/>
<dbReference type="RefSeq" id="XP_024578584.1">
    <property type="nucleotide sequence ID" value="XM_024728071.2"/>
</dbReference>
<dbReference type="GeneID" id="36409655"/>
<sequence>MMAKGRRKRHFVSTLLIVDAESDTLTRTSDSPDTEFGAIDGSIKPGRTNVAENRIAKVNMESFGAQRLLWVQPKPVWETAKAVGRHCSV</sequence>
<proteinExistence type="predicted"/>